<feature type="compositionally biased region" description="Polar residues" evidence="10">
    <location>
        <begin position="316"/>
        <end position="331"/>
    </location>
</feature>
<protein>
    <submittedName>
        <fullName evidence="13">Transcription initiation factor RRN7</fullName>
    </submittedName>
</protein>
<evidence type="ECO:0000256" key="1">
    <source>
        <dbReference type="ARBA" id="ARBA00004604"/>
    </source>
</evidence>
<keyword evidence="13" id="KW-0396">Initiation factor</keyword>
<dbReference type="AlphaFoldDB" id="A0A3A2Z6I3"/>
<dbReference type="GO" id="GO:0003743">
    <property type="term" value="F:translation initiation factor activity"/>
    <property type="evidence" value="ECO:0007669"/>
    <property type="project" value="UniProtKB-KW"/>
</dbReference>
<comment type="subcellular location">
    <subcellularLocation>
        <location evidence="1">Nucleus</location>
        <location evidence="1">Nucleolus</location>
    </subcellularLocation>
</comment>
<evidence type="ECO:0000256" key="2">
    <source>
        <dbReference type="ARBA" id="ARBA00006899"/>
    </source>
</evidence>
<dbReference type="InterPro" id="IPR048538">
    <property type="entry name" value="Rrn7_cyclin_C"/>
</dbReference>
<evidence type="ECO:0000256" key="6">
    <source>
        <dbReference type="ARBA" id="ARBA00023015"/>
    </source>
</evidence>
<evidence type="ECO:0000256" key="7">
    <source>
        <dbReference type="ARBA" id="ARBA00023125"/>
    </source>
</evidence>
<feature type="region of interest" description="Disordered" evidence="10">
    <location>
        <begin position="284"/>
        <end position="340"/>
    </location>
</feature>
<proteinExistence type="inferred from homology"/>
<dbReference type="GO" id="GO:0008270">
    <property type="term" value="F:zinc ion binding"/>
    <property type="evidence" value="ECO:0007669"/>
    <property type="project" value="UniProtKB-KW"/>
</dbReference>
<keyword evidence="5" id="KW-0862">Zinc</keyword>
<evidence type="ECO:0000313" key="14">
    <source>
        <dbReference type="Proteomes" id="UP000266188"/>
    </source>
</evidence>
<comment type="caution">
    <text evidence="13">The sequence shown here is derived from an EMBL/GenBank/DDBJ whole genome shotgun (WGS) entry which is preliminary data.</text>
</comment>
<keyword evidence="8" id="KW-0804">Transcription</keyword>
<keyword evidence="7" id="KW-0238">DNA-binding</keyword>
<dbReference type="GO" id="GO:0001164">
    <property type="term" value="F:RNA polymerase I core promoter sequence-specific DNA binding"/>
    <property type="evidence" value="ECO:0007669"/>
    <property type="project" value="InterPro"/>
</dbReference>
<organism evidence="13 14">
    <name type="scientific">Aspergillus sclerotialis</name>
    <dbReference type="NCBI Taxonomy" id="2070753"/>
    <lineage>
        <taxon>Eukaryota</taxon>
        <taxon>Fungi</taxon>
        <taxon>Dikarya</taxon>
        <taxon>Ascomycota</taxon>
        <taxon>Pezizomycotina</taxon>
        <taxon>Eurotiomycetes</taxon>
        <taxon>Eurotiomycetidae</taxon>
        <taxon>Eurotiales</taxon>
        <taxon>Aspergillaceae</taxon>
        <taxon>Aspergillus</taxon>
        <taxon>Aspergillus subgen. Polypaecilum</taxon>
    </lineage>
</organism>
<dbReference type="PANTHER" id="PTHR31576:SF2">
    <property type="entry name" value="TATA BOX-BINDING PROTEIN-ASSOCIATED FACTOR RNA POLYMERASE I SUBUNIT B"/>
    <property type="match status" value="1"/>
</dbReference>
<comment type="similarity">
    <text evidence="2">Belongs to the RRN7/TAF1B family.</text>
</comment>
<keyword evidence="13" id="KW-0648">Protein biosynthesis</keyword>
<dbReference type="PANTHER" id="PTHR31576">
    <property type="entry name" value="TATA BOX-BINDING PROTEIN-ASSOCIATED FACTOR RNA POLYMERASE I SUBUNIT B"/>
    <property type="match status" value="1"/>
</dbReference>
<evidence type="ECO:0000259" key="11">
    <source>
        <dbReference type="Pfam" id="PF20644"/>
    </source>
</evidence>
<evidence type="ECO:0000313" key="13">
    <source>
        <dbReference type="EMBL" id="RJE17793.1"/>
    </source>
</evidence>
<name>A0A3A2Z6I3_9EURO</name>
<evidence type="ECO:0000256" key="10">
    <source>
        <dbReference type="SAM" id="MobiDB-lite"/>
    </source>
</evidence>
<dbReference type="OrthoDB" id="428577at2759"/>
<feature type="region of interest" description="Disordered" evidence="10">
    <location>
        <begin position="396"/>
        <end position="416"/>
    </location>
</feature>
<dbReference type="Pfam" id="PF20645">
    <property type="entry name" value="Rrn7_cyclin_C"/>
    <property type="match status" value="1"/>
</dbReference>
<dbReference type="InterPro" id="IPR033599">
    <property type="entry name" value="TAF1B/Rrn7"/>
</dbReference>
<evidence type="ECO:0000256" key="9">
    <source>
        <dbReference type="ARBA" id="ARBA00023242"/>
    </source>
</evidence>
<dbReference type="InterPro" id="IPR048540">
    <property type="entry name" value="Rrn7_cyclin_N"/>
</dbReference>
<evidence type="ECO:0000256" key="5">
    <source>
        <dbReference type="ARBA" id="ARBA00022833"/>
    </source>
</evidence>
<feature type="domain" description="Rrn7/TAF1B N-terminal cyclin" evidence="11">
    <location>
        <begin position="11"/>
        <end position="85"/>
    </location>
</feature>
<accession>A0A3A2Z6I3</accession>
<dbReference type="EMBL" id="MVGC01000711">
    <property type="protein sequence ID" value="RJE17793.1"/>
    <property type="molecule type" value="Genomic_DNA"/>
</dbReference>
<keyword evidence="6" id="KW-0805">Transcription regulation</keyword>
<sequence>MFSKAIDEPQDSDGELFSSQGETDTEAEDAAKHSKKARWPQLIDTVALCYVAALLMRLPVTIADMYRMAMRGDFPFIRILKSVPSEMRDKLPSTFVAILETKRLVKPEQLHTAVQDMILFYHRKFNMMFPPLNWPLILFQYIKRLALPVEIYPAVKNLKQLVDFDFNFPTKMRKRQLNRSPETQLVTLVVIATKLFFPFDDIRRHPESASEPATQVIDWTVWEQAQRHFENREAAAGHLEKGKEILTSENDVFGMTTTQMDEYMDWYENSWLISSRVPNPVADLFPTGRTGIEEQPGPSSAEEHEEESITNMLHDVTSQMIPRRPNPNSDSDIPRPGSEYKRYRCESDLPEMARPFYETVAKVAGITLHSLIRAVFTTEVKISRWQENRRRREAYGESLDMGISEGEGDEDMSDEN</sequence>
<evidence type="ECO:0000259" key="12">
    <source>
        <dbReference type="Pfam" id="PF20645"/>
    </source>
</evidence>
<dbReference type="GO" id="GO:0042790">
    <property type="term" value="P:nucleolar large rRNA transcription by RNA polymerase I"/>
    <property type="evidence" value="ECO:0007669"/>
    <property type="project" value="TreeGrafter"/>
</dbReference>
<dbReference type="Proteomes" id="UP000266188">
    <property type="component" value="Unassembled WGS sequence"/>
</dbReference>
<keyword evidence="3" id="KW-0479">Metal-binding</keyword>
<feature type="compositionally biased region" description="Acidic residues" evidence="10">
    <location>
        <begin position="406"/>
        <end position="416"/>
    </location>
</feature>
<evidence type="ECO:0000256" key="8">
    <source>
        <dbReference type="ARBA" id="ARBA00023163"/>
    </source>
</evidence>
<evidence type="ECO:0000256" key="3">
    <source>
        <dbReference type="ARBA" id="ARBA00022723"/>
    </source>
</evidence>
<feature type="domain" description="Rrn7/TAF1B C-terminal cyclin" evidence="12">
    <location>
        <begin position="105"/>
        <end position="271"/>
    </location>
</feature>
<dbReference type="GO" id="GO:0070860">
    <property type="term" value="C:RNA polymerase I core factor complex"/>
    <property type="evidence" value="ECO:0007669"/>
    <property type="project" value="InterPro"/>
</dbReference>
<dbReference type="Pfam" id="PF20644">
    <property type="entry name" value="Rrn7_cyclin_N"/>
    <property type="match status" value="1"/>
</dbReference>
<keyword evidence="14" id="KW-1185">Reference proteome</keyword>
<dbReference type="STRING" id="2070753.A0A3A2Z6I3"/>
<evidence type="ECO:0000256" key="4">
    <source>
        <dbReference type="ARBA" id="ARBA00022771"/>
    </source>
</evidence>
<keyword evidence="4" id="KW-0863">Zinc-finger</keyword>
<feature type="region of interest" description="Disordered" evidence="10">
    <location>
        <begin position="1"/>
        <end position="31"/>
    </location>
</feature>
<gene>
    <name evidence="13" type="ORF">PHISCL_09867</name>
</gene>
<reference evidence="14" key="1">
    <citation type="submission" date="2017-02" db="EMBL/GenBank/DDBJ databases">
        <authorList>
            <person name="Tafer H."/>
            <person name="Lopandic K."/>
        </authorList>
    </citation>
    <scope>NUCLEOTIDE SEQUENCE [LARGE SCALE GENOMIC DNA]</scope>
    <source>
        <strain evidence="14">CBS 366.77</strain>
    </source>
</reference>
<keyword evidence="9" id="KW-0539">Nucleus</keyword>